<dbReference type="SUPFAM" id="SSF52833">
    <property type="entry name" value="Thioredoxin-like"/>
    <property type="match status" value="1"/>
</dbReference>
<protein>
    <submittedName>
        <fullName evidence="2">Glutathione transferase</fullName>
    </submittedName>
</protein>
<dbReference type="AlphaFoldDB" id="A0A2R4MD88"/>
<dbReference type="PANTHER" id="PTHR43968">
    <property type="match status" value="1"/>
</dbReference>
<dbReference type="SUPFAM" id="SSF47616">
    <property type="entry name" value="GST C-terminal domain-like"/>
    <property type="match status" value="1"/>
</dbReference>
<evidence type="ECO:0000313" key="3">
    <source>
        <dbReference type="Proteomes" id="UP000258927"/>
    </source>
</evidence>
<dbReference type="InterPro" id="IPR036249">
    <property type="entry name" value="Thioredoxin-like_sf"/>
</dbReference>
<dbReference type="KEGG" id="mmyr:MXMO3_01325"/>
<name>A0A2R4MD88_9HYPH</name>
<dbReference type="STRING" id="1122213.GCA_000423365_01471"/>
<organism evidence="2 3">
    <name type="scientific">Maritalea myrionectae</name>
    <dbReference type="NCBI Taxonomy" id="454601"/>
    <lineage>
        <taxon>Bacteria</taxon>
        <taxon>Pseudomonadati</taxon>
        <taxon>Pseudomonadota</taxon>
        <taxon>Alphaproteobacteria</taxon>
        <taxon>Hyphomicrobiales</taxon>
        <taxon>Devosiaceae</taxon>
        <taxon>Maritalea</taxon>
    </lineage>
</organism>
<dbReference type="EMBL" id="CP021330">
    <property type="protein sequence ID" value="AVX03856.1"/>
    <property type="molecule type" value="Genomic_DNA"/>
</dbReference>
<dbReference type="InterPro" id="IPR036282">
    <property type="entry name" value="Glutathione-S-Trfase_C_sf"/>
</dbReference>
<evidence type="ECO:0000259" key="1">
    <source>
        <dbReference type="PROSITE" id="PS50404"/>
    </source>
</evidence>
<dbReference type="PROSITE" id="PS50404">
    <property type="entry name" value="GST_NTER"/>
    <property type="match status" value="1"/>
</dbReference>
<keyword evidence="3" id="KW-1185">Reference proteome</keyword>
<dbReference type="Proteomes" id="UP000258927">
    <property type="component" value="Chromosome"/>
</dbReference>
<dbReference type="Pfam" id="PF13409">
    <property type="entry name" value="GST_N_2"/>
    <property type="match status" value="1"/>
</dbReference>
<proteinExistence type="predicted"/>
<keyword evidence="2" id="KW-0808">Transferase</keyword>
<evidence type="ECO:0000313" key="2">
    <source>
        <dbReference type="EMBL" id="AVX03856.1"/>
    </source>
</evidence>
<dbReference type="CDD" id="cd03205">
    <property type="entry name" value="GST_C_6"/>
    <property type="match status" value="1"/>
</dbReference>
<dbReference type="Pfam" id="PF13410">
    <property type="entry name" value="GST_C_2"/>
    <property type="match status" value="1"/>
</dbReference>
<dbReference type="GO" id="GO:0005737">
    <property type="term" value="C:cytoplasm"/>
    <property type="evidence" value="ECO:0007669"/>
    <property type="project" value="TreeGrafter"/>
</dbReference>
<feature type="domain" description="GST N-terminal" evidence="1">
    <location>
        <begin position="1"/>
        <end position="79"/>
    </location>
</feature>
<dbReference type="RefSeq" id="WP_027834533.1">
    <property type="nucleotide sequence ID" value="NZ_CP021330.1"/>
</dbReference>
<sequence length="198" mass="22546">MKLLISHASPYARKCRVTALEKGIQGIEELHVSPLDEPEKLNHLNPLGKIPCLIYGENKTLFDSPVICAYFDEIGEGPRLMPKDGNAHWAMRRHEALFDGLLDSALNIVIDLRKPEEQHSEQWQQRWGCAIDRALSQAQNELDKIEGDLSTAQIALACAIGYLHFRLGKHDWLAPYPYLNEWYEAFAQRPSMQATQPK</sequence>
<dbReference type="Gene3D" id="1.20.1050.10">
    <property type="match status" value="1"/>
</dbReference>
<dbReference type="InterPro" id="IPR004045">
    <property type="entry name" value="Glutathione_S-Trfase_N"/>
</dbReference>
<dbReference type="Gene3D" id="3.40.30.10">
    <property type="entry name" value="Glutaredoxin"/>
    <property type="match status" value="1"/>
</dbReference>
<accession>A0A2R4MD88</accession>
<dbReference type="InterPro" id="IPR050983">
    <property type="entry name" value="GST_Omega/HSP26"/>
</dbReference>
<reference evidence="2 3" key="1">
    <citation type="submission" date="2017-05" db="EMBL/GenBank/DDBJ databases">
        <title>Genome Analysis of Maritalea myrionectae HL2708#5.</title>
        <authorList>
            <consortium name="Cotde Inc.-PKNU"/>
            <person name="Jang D."/>
            <person name="Oh H.-M."/>
        </authorList>
    </citation>
    <scope>NUCLEOTIDE SEQUENCE [LARGE SCALE GENOMIC DNA]</scope>
    <source>
        <strain evidence="2 3">HL2708#5</strain>
    </source>
</reference>
<dbReference type="PANTHER" id="PTHR43968:SF6">
    <property type="entry name" value="GLUTATHIONE S-TRANSFERASE OMEGA"/>
    <property type="match status" value="1"/>
</dbReference>
<dbReference type="GO" id="GO:0016740">
    <property type="term" value="F:transferase activity"/>
    <property type="evidence" value="ECO:0007669"/>
    <property type="project" value="UniProtKB-KW"/>
</dbReference>
<gene>
    <name evidence="2" type="ORF">MXMO3_01325</name>
</gene>